<sequence>GDFFATEDAVRKDSPGEGTEFSEKWWSWHTIII</sequence>
<dbReference type="AlphaFoldDB" id="X1JQK3"/>
<proteinExistence type="predicted"/>
<protein>
    <submittedName>
        <fullName evidence="1">Uncharacterized protein</fullName>
    </submittedName>
</protein>
<feature type="non-terminal residue" evidence="1">
    <location>
        <position position="1"/>
    </location>
</feature>
<name>X1JQK3_9ZZZZ</name>
<gene>
    <name evidence="1" type="ORF">S03H2_69383</name>
</gene>
<reference evidence="1" key="1">
    <citation type="journal article" date="2014" name="Front. Microbiol.">
        <title>High frequency of phylogenetically diverse reductive dehalogenase-homologous genes in deep subseafloor sedimentary metagenomes.</title>
        <authorList>
            <person name="Kawai M."/>
            <person name="Futagami T."/>
            <person name="Toyoda A."/>
            <person name="Takaki Y."/>
            <person name="Nishi S."/>
            <person name="Hori S."/>
            <person name="Arai W."/>
            <person name="Tsubouchi T."/>
            <person name="Morono Y."/>
            <person name="Uchiyama I."/>
            <person name="Ito T."/>
            <person name="Fujiyama A."/>
            <person name="Inagaki F."/>
            <person name="Takami H."/>
        </authorList>
    </citation>
    <scope>NUCLEOTIDE SEQUENCE</scope>
    <source>
        <strain evidence="1">Expedition CK06-06</strain>
    </source>
</reference>
<comment type="caution">
    <text evidence="1">The sequence shown here is derived from an EMBL/GenBank/DDBJ whole genome shotgun (WGS) entry which is preliminary data.</text>
</comment>
<evidence type="ECO:0000313" key="1">
    <source>
        <dbReference type="EMBL" id="GAH97001.1"/>
    </source>
</evidence>
<dbReference type="EMBL" id="BARU01045832">
    <property type="protein sequence ID" value="GAH97001.1"/>
    <property type="molecule type" value="Genomic_DNA"/>
</dbReference>
<accession>X1JQK3</accession>
<organism evidence="1">
    <name type="scientific">marine sediment metagenome</name>
    <dbReference type="NCBI Taxonomy" id="412755"/>
    <lineage>
        <taxon>unclassified sequences</taxon>
        <taxon>metagenomes</taxon>
        <taxon>ecological metagenomes</taxon>
    </lineage>
</organism>